<evidence type="ECO:0000256" key="2">
    <source>
        <dbReference type="ARBA" id="ARBA00012782"/>
    </source>
</evidence>
<comment type="cofactor">
    <cofactor evidence="6">
        <name>Mn(2+)</name>
        <dbReference type="ChEBI" id="CHEBI:29035"/>
    </cofactor>
</comment>
<feature type="domain" description="Amidohydrolase-related" evidence="7">
    <location>
        <begin position="66"/>
        <end position="349"/>
    </location>
</feature>
<comment type="caution">
    <text evidence="9">The sequence shown here is derived from an EMBL/GenBank/DDBJ whole genome shotgun (WGS) entry which is preliminary data.</text>
</comment>
<dbReference type="PANTHER" id="PTHR11113">
    <property type="entry name" value="N-ACETYLGLUCOSAMINE-6-PHOSPHATE DEACETYLASE"/>
    <property type="match status" value="1"/>
</dbReference>
<keyword evidence="10" id="KW-1185">Reference proteome</keyword>
<comment type="similarity">
    <text evidence="1 6">Belongs to the metallo-dependent hydrolases superfamily. Adenine deaminase family.</text>
</comment>
<evidence type="ECO:0000259" key="7">
    <source>
        <dbReference type="Pfam" id="PF01979"/>
    </source>
</evidence>
<dbReference type="HAMAP" id="MF_01518">
    <property type="entry name" value="Adenine_deamin"/>
    <property type="match status" value="1"/>
</dbReference>
<sequence length="578" mass="63289">MKKDVFIKNIQAASKQIISDLVIKNITIVDVFQNSTFISDVAICNGYIVGIGEYKGKTEIDGTGKYICPGLIDGHAHIESSLLTPKEYYKAALLHGITSMIVDPHEIANVLGIKGINLMMDLSENLPLDFYFMLPSCVPSTPFENSGAILNNLDLKPLYDNKRVLGLAEVMDSPSVINCSEHMICKLYDAVENNSIIDGHGAGFDIDKINSYAAASIKTDHECHTYEELIERVRRGMYVLIREGTVAKNLNELVKGASIHNSRRLCLCTDDKHIDDLLKNGSIDNSIKMCIRDGLRPETAIQMATLNTAECYGLKTKGAIAPGYIADFIILDSLVTFKISSVYKNGKLVVQDNKLITNSSVEVTKINIEPTINIPKLTKESFNISLENKTQLNVIEIIPNNLETNHLKINISALNLDKSFIPSIDEDLLKIAVIERHHNLGNIGLGVVKGLKLKSGAIATTVAHDSHNLIVCGTNDTDMILACNEIKRLGGGIVVVKNGLVLASLSLEIAGLITNRSADEVINDLVKLHAAIDKIAPSINFNPFLTLSFLSLPVIPDIKITDKGLFNVKTFEFINIAE</sequence>
<dbReference type="InterPro" id="IPR006680">
    <property type="entry name" value="Amidohydro-rel"/>
</dbReference>
<dbReference type="RefSeq" id="WP_186834541.1">
    <property type="nucleotide sequence ID" value="NZ_JACOOQ010000002.1"/>
</dbReference>
<dbReference type="EMBL" id="JACOOQ010000002">
    <property type="protein sequence ID" value="MBC5639170.1"/>
    <property type="molecule type" value="Genomic_DNA"/>
</dbReference>
<dbReference type="InterPro" id="IPR006679">
    <property type="entry name" value="Adenine_deam"/>
</dbReference>
<evidence type="ECO:0000256" key="1">
    <source>
        <dbReference type="ARBA" id="ARBA00006773"/>
    </source>
</evidence>
<dbReference type="GO" id="GO:0006146">
    <property type="term" value="P:adenine catabolic process"/>
    <property type="evidence" value="ECO:0007669"/>
    <property type="project" value="InterPro"/>
</dbReference>
<evidence type="ECO:0000313" key="9">
    <source>
        <dbReference type="EMBL" id="MBC5639170.1"/>
    </source>
</evidence>
<evidence type="ECO:0000259" key="8">
    <source>
        <dbReference type="Pfam" id="PF13382"/>
    </source>
</evidence>
<dbReference type="NCBIfam" id="TIGR01178">
    <property type="entry name" value="ade"/>
    <property type="match status" value="1"/>
</dbReference>
<dbReference type="SUPFAM" id="SSF51338">
    <property type="entry name" value="Composite domain of metallo-dependent hydrolases"/>
    <property type="match status" value="1"/>
</dbReference>
<dbReference type="InterPro" id="IPR032466">
    <property type="entry name" value="Metal_Hydrolase"/>
</dbReference>
<name>A0A8I0ACF9_9CLOT</name>
<dbReference type="InterPro" id="IPR026912">
    <property type="entry name" value="Adenine_deam_C"/>
</dbReference>
<evidence type="ECO:0000256" key="5">
    <source>
        <dbReference type="ARBA" id="ARBA00047720"/>
    </source>
</evidence>
<dbReference type="Pfam" id="PF13382">
    <property type="entry name" value="Adenine_deam_C"/>
    <property type="match status" value="1"/>
</dbReference>
<keyword evidence="4 6" id="KW-0464">Manganese</keyword>
<protein>
    <recommendedName>
        <fullName evidence="2 6">Adenine deaminase</fullName>
        <shortName evidence="6">Adenase</shortName>
        <shortName evidence="6">Adenine aminase</shortName>
        <ecNumber evidence="2 6">3.5.4.2</ecNumber>
    </recommendedName>
</protein>
<accession>A0A8I0ACF9</accession>
<reference evidence="9" key="1">
    <citation type="submission" date="2020-08" db="EMBL/GenBank/DDBJ databases">
        <title>Genome public.</title>
        <authorList>
            <person name="Liu C."/>
            <person name="Sun Q."/>
        </authorList>
    </citation>
    <scope>NUCLEOTIDE SEQUENCE</scope>
    <source>
        <strain evidence="9">NSJ-42</strain>
    </source>
</reference>
<organism evidence="9 10">
    <name type="scientific">Clostridium lentum</name>
    <dbReference type="NCBI Taxonomy" id="2763037"/>
    <lineage>
        <taxon>Bacteria</taxon>
        <taxon>Bacillati</taxon>
        <taxon>Bacillota</taxon>
        <taxon>Clostridia</taxon>
        <taxon>Eubacteriales</taxon>
        <taxon>Clostridiaceae</taxon>
        <taxon>Clostridium</taxon>
    </lineage>
</organism>
<evidence type="ECO:0000256" key="6">
    <source>
        <dbReference type="HAMAP-Rule" id="MF_01518"/>
    </source>
</evidence>
<keyword evidence="3 6" id="KW-0378">Hydrolase</keyword>
<evidence type="ECO:0000256" key="3">
    <source>
        <dbReference type="ARBA" id="ARBA00022801"/>
    </source>
</evidence>
<dbReference type="Pfam" id="PF01979">
    <property type="entry name" value="Amidohydro_1"/>
    <property type="match status" value="1"/>
</dbReference>
<feature type="domain" description="Adenine deaminase C-terminal" evidence="8">
    <location>
        <begin position="416"/>
        <end position="572"/>
    </location>
</feature>
<dbReference type="PANTHER" id="PTHR11113:SF2">
    <property type="entry name" value="ADENINE DEAMINASE"/>
    <property type="match status" value="1"/>
</dbReference>
<dbReference type="AlphaFoldDB" id="A0A8I0ACF9"/>
<comment type="catalytic activity">
    <reaction evidence="5 6">
        <text>adenine + H2O + H(+) = hypoxanthine + NH4(+)</text>
        <dbReference type="Rhea" id="RHEA:23688"/>
        <dbReference type="ChEBI" id="CHEBI:15377"/>
        <dbReference type="ChEBI" id="CHEBI:15378"/>
        <dbReference type="ChEBI" id="CHEBI:16708"/>
        <dbReference type="ChEBI" id="CHEBI:17368"/>
        <dbReference type="ChEBI" id="CHEBI:28938"/>
        <dbReference type="EC" id="3.5.4.2"/>
    </reaction>
</comment>
<gene>
    <name evidence="6 9" type="primary">ade</name>
    <name evidence="9" type="ORF">H8R92_01730</name>
</gene>
<dbReference type="Gene3D" id="3.20.20.140">
    <property type="entry name" value="Metal-dependent hydrolases"/>
    <property type="match status" value="1"/>
</dbReference>
<dbReference type="SUPFAM" id="SSF51556">
    <property type="entry name" value="Metallo-dependent hydrolases"/>
    <property type="match status" value="1"/>
</dbReference>
<evidence type="ECO:0000313" key="10">
    <source>
        <dbReference type="Proteomes" id="UP000662088"/>
    </source>
</evidence>
<proteinExistence type="inferred from homology"/>
<dbReference type="InterPro" id="IPR011059">
    <property type="entry name" value="Metal-dep_hydrolase_composite"/>
</dbReference>
<evidence type="ECO:0000256" key="4">
    <source>
        <dbReference type="ARBA" id="ARBA00023211"/>
    </source>
</evidence>
<dbReference type="CDD" id="cd01295">
    <property type="entry name" value="AdeC"/>
    <property type="match status" value="1"/>
</dbReference>
<dbReference type="EC" id="3.5.4.2" evidence="2 6"/>
<dbReference type="GO" id="GO:0000034">
    <property type="term" value="F:adenine deaminase activity"/>
    <property type="evidence" value="ECO:0007669"/>
    <property type="project" value="UniProtKB-UniRule"/>
</dbReference>
<dbReference type="Gene3D" id="2.30.40.10">
    <property type="entry name" value="Urease, subunit C, domain 1"/>
    <property type="match status" value="1"/>
</dbReference>
<dbReference type="Proteomes" id="UP000662088">
    <property type="component" value="Unassembled WGS sequence"/>
</dbReference>